<dbReference type="FunFam" id="2.10.25.10:FF:000240">
    <property type="entry name" value="Vitamin K-dependent protein S"/>
    <property type="match status" value="5"/>
</dbReference>
<evidence type="ECO:0000259" key="20">
    <source>
        <dbReference type="PROSITE" id="PS51390"/>
    </source>
</evidence>
<feature type="domain" description="EGF-like" evidence="18">
    <location>
        <begin position="439"/>
        <end position="484"/>
    </location>
</feature>
<dbReference type="PROSITE" id="PS51390">
    <property type="entry name" value="WAP"/>
    <property type="match status" value="2"/>
</dbReference>
<feature type="repeat" description="LDL-receptor class B" evidence="14">
    <location>
        <begin position="261"/>
        <end position="303"/>
    </location>
</feature>
<dbReference type="SMART" id="SM00135">
    <property type="entry name" value="LY"/>
    <property type="match status" value="4"/>
</dbReference>
<evidence type="ECO:0000256" key="14">
    <source>
        <dbReference type="PROSITE-ProRule" id="PRU00461"/>
    </source>
</evidence>
<dbReference type="PROSITE" id="PS51120">
    <property type="entry name" value="LDLRB"/>
    <property type="match status" value="3"/>
</dbReference>
<dbReference type="InterPro" id="IPR049883">
    <property type="entry name" value="NOTCH1_EGF-like"/>
</dbReference>
<feature type="region of interest" description="Disordered" evidence="15">
    <location>
        <begin position="27"/>
        <end position="56"/>
    </location>
</feature>
<dbReference type="GO" id="GO:0016020">
    <property type="term" value="C:membrane"/>
    <property type="evidence" value="ECO:0007669"/>
    <property type="project" value="UniProtKB-SubCell"/>
</dbReference>
<dbReference type="SUPFAM" id="SSF57184">
    <property type="entry name" value="Growth factor receptor domain"/>
    <property type="match status" value="3"/>
</dbReference>
<dbReference type="InterPro" id="IPR004094">
    <property type="entry name" value="Antistasin-like"/>
</dbReference>
<comment type="caution">
    <text evidence="13">Lacks conserved residue(s) required for the propagation of feature annotation.</text>
</comment>
<dbReference type="InterPro" id="IPR009030">
    <property type="entry name" value="Growth_fac_rcpt_cys_sf"/>
</dbReference>
<feature type="domain" description="EGF-like" evidence="18">
    <location>
        <begin position="612"/>
        <end position="652"/>
    </location>
</feature>
<dbReference type="InterPro" id="IPR000742">
    <property type="entry name" value="EGF"/>
</dbReference>
<evidence type="ECO:0000313" key="22">
    <source>
        <dbReference type="RefSeq" id="XP_035692670.1"/>
    </source>
</evidence>
<dbReference type="Pfam" id="PF12947">
    <property type="entry name" value="EGF_3"/>
    <property type="match status" value="4"/>
</dbReference>
<feature type="domain" description="EGF-like" evidence="18">
    <location>
        <begin position="788"/>
        <end position="823"/>
    </location>
</feature>
<feature type="chain" id="PRO_5039900923" evidence="17">
    <location>
        <begin position="23"/>
        <end position="1677"/>
    </location>
</feature>
<dbReference type="FunFam" id="2.10.25.10:FF:000202">
    <property type="entry name" value="Multiple epidermal growth factor-like domains 8"/>
    <property type="match status" value="1"/>
</dbReference>
<dbReference type="GO" id="GO:0005509">
    <property type="term" value="F:calcium ion binding"/>
    <property type="evidence" value="ECO:0007669"/>
    <property type="project" value="InterPro"/>
</dbReference>
<dbReference type="SUPFAM" id="SSF57196">
    <property type="entry name" value="EGF/Laminin"/>
    <property type="match status" value="8"/>
</dbReference>
<dbReference type="SMART" id="SM00181">
    <property type="entry name" value="EGF"/>
    <property type="match status" value="22"/>
</dbReference>
<dbReference type="OMA" id="TISEHIY"/>
<dbReference type="InterPro" id="IPR036645">
    <property type="entry name" value="Elafin-like_sf"/>
</dbReference>
<dbReference type="PROSITE" id="PS50026">
    <property type="entry name" value="EGF_3"/>
    <property type="match status" value="16"/>
</dbReference>
<evidence type="ECO:0000256" key="16">
    <source>
        <dbReference type="SAM" id="Phobius"/>
    </source>
</evidence>
<evidence type="ECO:0000256" key="17">
    <source>
        <dbReference type="SAM" id="SignalP"/>
    </source>
</evidence>
<dbReference type="GeneID" id="118427139"/>
<evidence type="ECO:0000256" key="8">
    <source>
        <dbReference type="ARBA" id="ARBA00022837"/>
    </source>
</evidence>
<feature type="transmembrane region" description="Helical" evidence="16">
    <location>
        <begin position="1483"/>
        <end position="1504"/>
    </location>
</feature>
<dbReference type="InterPro" id="IPR000152">
    <property type="entry name" value="EGF-type_Asp/Asn_hydroxyl_site"/>
</dbReference>
<keyword evidence="9 16" id="KW-1133">Transmembrane helix</keyword>
<dbReference type="PROSITE" id="PS01186">
    <property type="entry name" value="EGF_2"/>
    <property type="match status" value="13"/>
</dbReference>
<feature type="domain" description="EGF-like" evidence="18">
    <location>
        <begin position="1073"/>
        <end position="1116"/>
    </location>
</feature>
<organism evidence="21 22">
    <name type="scientific">Branchiostoma floridae</name>
    <name type="common">Florida lancelet</name>
    <name type="synonym">Amphioxus</name>
    <dbReference type="NCBI Taxonomy" id="7739"/>
    <lineage>
        <taxon>Eukaryota</taxon>
        <taxon>Metazoa</taxon>
        <taxon>Chordata</taxon>
        <taxon>Cephalochordata</taxon>
        <taxon>Leptocardii</taxon>
        <taxon>Amphioxiformes</taxon>
        <taxon>Branchiostomatidae</taxon>
        <taxon>Branchiostoma</taxon>
    </lineage>
</organism>
<feature type="domain" description="Antistasin-like" evidence="19">
    <location>
        <begin position="488"/>
        <end position="514"/>
    </location>
</feature>
<dbReference type="InterPro" id="IPR011042">
    <property type="entry name" value="6-blade_b-propeller_TolB-like"/>
</dbReference>
<reference evidence="21" key="1">
    <citation type="journal article" date="2020" name="Nat. Ecol. Evol.">
        <title>Deeply conserved synteny resolves early events in vertebrate evolution.</title>
        <authorList>
            <person name="Simakov O."/>
            <person name="Marletaz F."/>
            <person name="Yue J.X."/>
            <person name="O'Connell B."/>
            <person name="Jenkins J."/>
            <person name="Brandt A."/>
            <person name="Calef R."/>
            <person name="Tung C.H."/>
            <person name="Huang T.K."/>
            <person name="Schmutz J."/>
            <person name="Satoh N."/>
            <person name="Yu J.K."/>
            <person name="Putnam N.H."/>
            <person name="Green R.E."/>
            <person name="Rokhsar D.S."/>
        </authorList>
    </citation>
    <scope>NUCLEOTIDE SEQUENCE [LARGE SCALE GENOMIC DNA]</scope>
    <source>
        <strain evidence="21">S238N-H82</strain>
    </source>
</reference>
<keyword evidence="4 13" id="KW-0245">EGF-like domain</keyword>
<keyword evidence="11" id="KW-1015">Disulfide bond</keyword>
<name>A0A9J7M241_BRAFL</name>
<feature type="domain" description="EGF-like" evidence="18">
    <location>
        <begin position="1415"/>
        <end position="1456"/>
    </location>
</feature>
<evidence type="ECO:0000256" key="9">
    <source>
        <dbReference type="ARBA" id="ARBA00022989"/>
    </source>
</evidence>
<feature type="repeat" description="LDL-receptor class B" evidence="14">
    <location>
        <begin position="170"/>
        <end position="213"/>
    </location>
</feature>
<dbReference type="FunFam" id="2.120.10.30:FF:000241">
    <property type="entry name" value="Low-density lipoprotein receptor-related protein 6"/>
    <property type="match status" value="1"/>
</dbReference>
<feature type="domain" description="WAP" evidence="20">
    <location>
        <begin position="516"/>
        <end position="566"/>
    </location>
</feature>
<dbReference type="InterPro" id="IPR018097">
    <property type="entry name" value="EGF_Ca-bd_CS"/>
</dbReference>
<dbReference type="InterPro" id="IPR024731">
    <property type="entry name" value="NELL2-like_EGF"/>
</dbReference>
<dbReference type="InterPro" id="IPR000033">
    <property type="entry name" value="LDLR_classB_rpt"/>
</dbReference>
<dbReference type="PANTHER" id="PTHR24039:SF58">
    <property type="entry name" value="EGF-LIKE DOMAIN-CONTAINING PROTEIN"/>
    <property type="match status" value="1"/>
</dbReference>
<dbReference type="Pfam" id="PF02822">
    <property type="entry name" value="Antistasin"/>
    <property type="match status" value="1"/>
</dbReference>
<evidence type="ECO:0000313" key="21">
    <source>
        <dbReference type="Proteomes" id="UP000001554"/>
    </source>
</evidence>
<feature type="domain" description="EGF-like" evidence="18">
    <location>
        <begin position="1335"/>
        <end position="1375"/>
    </location>
</feature>
<feature type="region of interest" description="Disordered" evidence="15">
    <location>
        <begin position="1565"/>
        <end position="1610"/>
    </location>
</feature>
<keyword evidence="5 16" id="KW-0812">Transmembrane</keyword>
<dbReference type="CDD" id="cd00199">
    <property type="entry name" value="WAP"/>
    <property type="match status" value="1"/>
</dbReference>
<comment type="subcellular location">
    <subcellularLocation>
        <location evidence="1">Membrane</location>
        <topology evidence="1">Single-pass type I membrane protein</topology>
    </subcellularLocation>
    <subcellularLocation>
        <location evidence="2">Secreted</location>
    </subcellularLocation>
</comment>
<keyword evidence="3" id="KW-0964">Secreted</keyword>
<feature type="domain" description="EGF-like" evidence="18">
    <location>
        <begin position="1158"/>
        <end position="1196"/>
    </location>
</feature>
<evidence type="ECO:0000256" key="15">
    <source>
        <dbReference type="SAM" id="MobiDB-lite"/>
    </source>
</evidence>
<feature type="signal peptide" evidence="17">
    <location>
        <begin position="1"/>
        <end position="22"/>
    </location>
</feature>
<dbReference type="Pfam" id="PF12662">
    <property type="entry name" value="cEGF"/>
    <property type="match status" value="1"/>
</dbReference>
<feature type="domain" description="WAP" evidence="20">
    <location>
        <begin position="393"/>
        <end position="439"/>
    </location>
</feature>
<dbReference type="CDD" id="cd00054">
    <property type="entry name" value="EGF_CA"/>
    <property type="match status" value="7"/>
</dbReference>
<feature type="domain" description="EGF-like" evidence="18">
    <location>
        <begin position="1254"/>
        <end position="1294"/>
    </location>
</feature>
<evidence type="ECO:0000259" key="19">
    <source>
        <dbReference type="PROSITE" id="PS51252"/>
    </source>
</evidence>
<keyword evidence="8" id="KW-0106">Calcium</keyword>
<dbReference type="GO" id="GO:0048513">
    <property type="term" value="P:animal organ development"/>
    <property type="evidence" value="ECO:0007669"/>
    <property type="project" value="UniProtKB-ARBA"/>
</dbReference>
<feature type="domain" description="EGF-like" evidence="18">
    <location>
        <begin position="653"/>
        <end position="693"/>
    </location>
</feature>
<keyword evidence="6 17" id="KW-0732">Signal</keyword>
<dbReference type="FunFam" id="2.10.25.10:FF:000010">
    <property type="entry name" value="Pro-epidermal growth factor"/>
    <property type="match status" value="2"/>
</dbReference>
<feature type="domain" description="EGF-like" evidence="18">
    <location>
        <begin position="1033"/>
        <end position="1072"/>
    </location>
</feature>
<evidence type="ECO:0000256" key="13">
    <source>
        <dbReference type="PROSITE-ProRule" id="PRU00076"/>
    </source>
</evidence>
<evidence type="ECO:0000256" key="11">
    <source>
        <dbReference type="ARBA" id="ARBA00023157"/>
    </source>
</evidence>
<evidence type="ECO:0000256" key="2">
    <source>
        <dbReference type="ARBA" id="ARBA00004613"/>
    </source>
</evidence>
<accession>A0A9J7M241</accession>
<dbReference type="OrthoDB" id="6022609at2759"/>
<keyword evidence="7" id="KW-0677">Repeat</keyword>
<dbReference type="Gene3D" id="2.120.10.30">
    <property type="entry name" value="TolB, C-terminal domain"/>
    <property type="match status" value="1"/>
</dbReference>
<dbReference type="RefSeq" id="XP_035692670.1">
    <property type="nucleotide sequence ID" value="XM_035836777.1"/>
</dbReference>
<evidence type="ECO:0000256" key="7">
    <source>
        <dbReference type="ARBA" id="ARBA00022737"/>
    </source>
</evidence>
<protein>
    <submittedName>
        <fullName evidence="22">Fibrillin-1-like</fullName>
    </submittedName>
</protein>
<dbReference type="Pfam" id="PF07645">
    <property type="entry name" value="EGF_CA"/>
    <property type="match status" value="4"/>
</dbReference>
<dbReference type="GO" id="GO:0005576">
    <property type="term" value="C:extracellular region"/>
    <property type="evidence" value="ECO:0007669"/>
    <property type="project" value="UniProtKB-SubCell"/>
</dbReference>
<keyword evidence="10 16" id="KW-0472">Membrane</keyword>
<evidence type="ECO:0000256" key="1">
    <source>
        <dbReference type="ARBA" id="ARBA00004479"/>
    </source>
</evidence>
<evidence type="ECO:0000256" key="3">
    <source>
        <dbReference type="ARBA" id="ARBA00022525"/>
    </source>
</evidence>
<dbReference type="PROSITE" id="PS51252">
    <property type="entry name" value="ANTISTASIN"/>
    <property type="match status" value="1"/>
</dbReference>
<proteinExistence type="predicted"/>
<evidence type="ECO:0000259" key="18">
    <source>
        <dbReference type="PROSITE" id="PS50026"/>
    </source>
</evidence>
<dbReference type="InterPro" id="IPR001881">
    <property type="entry name" value="EGF-like_Ca-bd_dom"/>
</dbReference>
<dbReference type="KEGG" id="bfo:118427139"/>
<feature type="domain" description="EGF-like" evidence="18">
    <location>
        <begin position="1206"/>
        <end position="1253"/>
    </location>
</feature>
<dbReference type="PANTHER" id="PTHR24039">
    <property type="entry name" value="FIBRILLIN-RELATED"/>
    <property type="match status" value="1"/>
</dbReference>
<reference evidence="22" key="2">
    <citation type="submission" date="2025-08" db="UniProtKB">
        <authorList>
            <consortium name="RefSeq"/>
        </authorList>
    </citation>
    <scope>IDENTIFICATION</scope>
    <source>
        <strain evidence="22">S238N-H82</strain>
        <tissue evidence="22">Testes</tissue>
    </source>
</reference>
<evidence type="ECO:0000256" key="5">
    <source>
        <dbReference type="ARBA" id="ARBA00022692"/>
    </source>
</evidence>
<dbReference type="Gene3D" id="4.10.75.10">
    <property type="entry name" value="Elafin-like"/>
    <property type="match status" value="2"/>
</dbReference>
<feature type="domain" description="EGF-like" evidence="18">
    <location>
        <begin position="694"/>
        <end position="733"/>
    </location>
</feature>
<dbReference type="PROSITE" id="PS01187">
    <property type="entry name" value="EGF_CA"/>
    <property type="match status" value="5"/>
</dbReference>
<dbReference type="GO" id="GO:0004867">
    <property type="term" value="F:serine-type endopeptidase inhibitor activity"/>
    <property type="evidence" value="ECO:0007669"/>
    <property type="project" value="InterPro"/>
</dbReference>
<dbReference type="SUPFAM" id="SSF57256">
    <property type="entry name" value="Elafin-like"/>
    <property type="match status" value="2"/>
</dbReference>
<evidence type="ECO:0000256" key="12">
    <source>
        <dbReference type="ARBA" id="ARBA00023180"/>
    </source>
</evidence>
<feature type="region of interest" description="Disordered" evidence="15">
    <location>
        <begin position="1627"/>
        <end position="1650"/>
    </location>
</feature>
<feature type="domain" description="EGF-like" evidence="18">
    <location>
        <begin position="1117"/>
        <end position="1157"/>
    </location>
</feature>
<dbReference type="SMART" id="SM00217">
    <property type="entry name" value="WAP"/>
    <property type="match status" value="2"/>
</dbReference>
<dbReference type="InterPro" id="IPR026823">
    <property type="entry name" value="cEGF"/>
</dbReference>
<evidence type="ECO:0000256" key="6">
    <source>
        <dbReference type="ARBA" id="ARBA00022729"/>
    </source>
</evidence>
<keyword evidence="12" id="KW-0325">Glycoprotein</keyword>
<feature type="domain" description="EGF-like" evidence="18">
    <location>
        <begin position="1295"/>
        <end position="1334"/>
    </location>
</feature>
<dbReference type="Pfam" id="PF14670">
    <property type="entry name" value="FXa_inhibition"/>
    <property type="match status" value="5"/>
</dbReference>
<dbReference type="GO" id="GO:0071944">
    <property type="term" value="C:cell periphery"/>
    <property type="evidence" value="ECO:0007669"/>
    <property type="project" value="UniProtKB-ARBA"/>
</dbReference>
<dbReference type="PROSITE" id="PS00010">
    <property type="entry name" value="ASX_HYDROXYL"/>
    <property type="match status" value="11"/>
</dbReference>
<dbReference type="SUPFAM" id="SSF63825">
    <property type="entry name" value="YWTD domain"/>
    <property type="match status" value="1"/>
</dbReference>
<evidence type="ECO:0000256" key="10">
    <source>
        <dbReference type="ARBA" id="ARBA00023136"/>
    </source>
</evidence>
<dbReference type="GO" id="GO:0048731">
    <property type="term" value="P:system development"/>
    <property type="evidence" value="ECO:0007669"/>
    <property type="project" value="UniProtKB-ARBA"/>
</dbReference>
<feature type="compositionally biased region" description="Pro residues" evidence="15">
    <location>
        <begin position="1567"/>
        <end position="1577"/>
    </location>
</feature>
<feature type="repeat" description="LDL-receptor class B" evidence="14">
    <location>
        <begin position="214"/>
        <end position="260"/>
    </location>
</feature>
<keyword evidence="21" id="KW-1185">Reference proteome</keyword>
<sequence>MRPKGTLVYSVLVLLILVPVFCEESEEHVGDDSSDGHDDSGESSDEHDSGESSSEENRLGALVIWAEQKIGQGGPWFYGPTIISSSLRSLPAGSDGANTDPDELLTLTPPRSIRVVTGNHNQSVVLWSEVAQNIAKTTMEETGRLTSPTRVFVTGTSGRVGGLAVDWLSGNIYWCDASYNSILAATSDGTRRRVLVQTGAYSSPSGLALHPEKGLMFWASQGYPGIGGKIERATMTGQGRVALAHRGLVDPRGLALDYADDRLYWADVITGKIESVTLEGGDRTLLLSAPGTSIKGLAMYQDYLYYTDWVGRKVHCVGKSNGREVFAVTAKTSARPVGITVYNSTNQIAPSNRVSCIHGNHSCAHLCLTTSAGYECACADGYELKQDNHTCRPVEKPGDCPDQRTLWPVCSDQCQTDGHCSHDRKCCFNGCGHTCAEPDINPCGSDHNPCVSEARCEDHSWLGAVCICPERQEGDGRTQGTGCQEPRCPALTSCTKFCPLGFRLDDERCPICECRGSDKPGQCPAPDDDDDDDTGPCWCHCTSDHHCHGNQKCCSVGCSLQCVDPVTDSDSSEDVCSSDDSCVVMATCGDAGCQCEPGYRGDGRRDGSGCTDINECTEDATLCDDNAICTNTNGSYQCTCREGFAGNGVTCSDVDECWYGSSDCHDHAHCHNQPGSYFCTCAAGYEGDGRTCEDTDGCLEGICELEAVCTDVPAPGVGAVCTCPPGMDGDGRQDGTGCSEEDGCGMERSPCVDDAWCEDVPAPGVGAVCHCPPGAEGDGRREGSGCSDISTCSSVHNPCVSNATCNDQVSPPVCTCPPGWQGDGRRDGFGCEDEDECADDTSMCEQTCTNTPGSFSCACQQGFLLNNDGRTCQDVDECTVDNGGCQHLCENDYGSFYCECRDGFQLASDRKSCTDINECQEDHSCSQVCNNTAGSYFCSCWEGFILDEDGWTCRAENPCADEAAAGCDDMNGWCRTVEGQAVSGCNTGFILTQDGRTCQDDEMNGWCRSVEGQAVCGCNTGFILTQDGRTCQDVDECADDNHCHGNATCINFPGSYTCTCDDGYQGDGNTCSDINECTEDLYICDPLRSTCVNLPGSFRCDCLPGFVLGDGGNVCQDIDECMSDTHNCDQNADCEDTEGSYVCRCAVGFTGDGTTCTDIDGCSVDHNPCVPEATCADIPAPGVGAICTCPLGRDGDGYVDGEGCRVVPQCSPDVSPCAPEARCTEPPTPGGQASCACPTGWVGDGRVDGQGCQDINECLFDTHGCSHTCVNTRGSYSCACPEGYLLGEDRRTCVNVNECQDDNGMCAQVCVDTEGSYRCSCHPGYKLEDEFMCTDVNECAEGRDSCHANAECVNNEGSHDCYCRTGFEGDGRTCTDQDECATADCQQLCTNTPGSFMCGCQEGYLLLDDKRSCDNIDECSLDDHGGCRHICRDTEGSYYCECEPGFTLAPDGKSCYRDNIITANQGGDGETAVPSENTGGAPVPMAVGLSIAAILLVLLVLAFVKCRPRINQSTAGLQKTLPSVFFKKPLKEPDHIYDNPKFLPEETAINKKSISEKQIHVILPQQPAFPPPPPPPLIGQSSRRTSRRSPAVSPAQPPTAPGSRRAPRKARAENPYVLDPTRHIQHNHQAVDPPGQGAEVNDYGTFPGQRPEVNNDDTISEHIYETLDHHDVPVSMI</sequence>
<dbReference type="Proteomes" id="UP000001554">
    <property type="component" value="Chromosome 12"/>
</dbReference>
<evidence type="ECO:0000256" key="4">
    <source>
        <dbReference type="ARBA" id="ARBA00022536"/>
    </source>
</evidence>
<dbReference type="FunFam" id="2.10.25.10:FF:000038">
    <property type="entry name" value="Fibrillin 2"/>
    <property type="match status" value="5"/>
</dbReference>
<gene>
    <name evidence="22" type="primary">LOC118427139</name>
</gene>
<feature type="domain" description="EGF-like" evidence="18">
    <location>
        <begin position="833"/>
        <end position="873"/>
    </location>
</feature>
<dbReference type="SMART" id="SM00179">
    <property type="entry name" value="EGF_CA"/>
    <property type="match status" value="17"/>
</dbReference>
<dbReference type="Gene3D" id="2.10.25.10">
    <property type="entry name" value="Laminin"/>
    <property type="match status" value="16"/>
</dbReference>
<dbReference type="InterPro" id="IPR008197">
    <property type="entry name" value="WAP_dom"/>
</dbReference>
<feature type="domain" description="EGF-like" evidence="18">
    <location>
        <begin position="874"/>
        <end position="914"/>
    </location>
</feature>
<dbReference type="Pfam" id="PF00095">
    <property type="entry name" value="WAP"/>
    <property type="match status" value="2"/>
</dbReference>